<dbReference type="NCBIfam" id="TIGR00231">
    <property type="entry name" value="small_GTP"/>
    <property type="match status" value="1"/>
</dbReference>
<accession>A0A2T1AB44</accession>
<dbReference type="CDD" id="cd16262">
    <property type="entry name" value="EFG_III"/>
    <property type="match status" value="1"/>
</dbReference>
<dbReference type="FunFam" id="2.40.30.10:FF:000006">
    <property type="entry name" value="Elongation factor G"/>
    <property type="match status" value="1"/>
</dbReference>
<dbReference type="InterPro" id="IPR035647">
    <property type="entry name" value="EFG_III/V"/>
</dbReference>
<dbReference type="FunFam" id="3.30.70.870:FF:000001">
    <property type="entry name" value="Elongation factor G"/>
    <property type="match status" value="1"/>
</dbReference>
<dbReference type="InterPro" id="IPR009000">
    <property type="entry name" value="Transl_B-barrel_sf"/>
</dbReference>
<dbReference type="InterPro" id="IPR020568">
    <property type="entry name" value="Ribosomal_Su5_D2-typ_SF"/>
</dbReference>
<dbReference type="InterPro" id="IPR009022">
    <property type="entry name" value="EFG_III"/>
</dbReference>
<dbReference type="FunFam" id="3.40.50.300:FF:000029">
    <property type="entry name" value="Elongation factor G"/>
    <property type="match status" value="1"/>
</dbReference>
<proteinExistence type="inferred from homology"/>
<dbReference type="CDD" id="cd03713">
    <property type="entry name" value="EFG_mtEFG_C"/>
    <property type="match status" value="1"/>
</dbReference>
<dbReference type="InterPro" id="IPR047872">
    <property type="entry name" value="EFG_IV"/>
</dbReference>
<feature type="domain" description="Tr-type G" evidence="9">
    <location>
        <begin position="8"/>
        <end position="295"/>
    </location>
</feature>
<dbReference type="InterPro" id="IPR041095">
    <property type="entry name" value="EFG_II"/>
</dbReference>
<gene>
    <name evidence="8 11" type="primary">fusA</name>
    <name evidence="10" type="ORF">CLV89_113113</name>
    <name evidence="11" type="ORF">R1T40_14360</name>
</gene>
<feature type="binding site" evidence="8">
    <location>
        <begin position="17"/>
        <end position="24"/>
    </location>
    <ligand>
        <name>GTP</name>
        <dbReference type="ChEBI" id="CHEBI:37565"/>
    </ligand>
</feature>
<dbReference type="GO" id="GO:0005737">
    <property type="term" value="C:cytoplasm"/>
    <property type="evidence" value="ECO:0007669"/>
    <property type="project" value="UniProtKB-SubCell"/>
</dbReference>
<dbReference type="InterPro" id="IPR031157">
    <property type="entry name" value="G_TR_CS"/>
</dbReference>
<dbReference type="Gene3D" id="3.40.50.300">
    <property type="entry name" value="P-loop containing nucleotide triphosphate hydrolases"/>
    <property type="match status" value="1"/>
</dbReference>
<feature type="binding site" evidence="8">
    <location>
        <begin position="146"/>
        <end position="149"/>
    </location>
    <ligand>
        <name>GTP</name>
        <dbReference type="ChEBI" id="CHEBI:37565"/>
    </ligand>
</feature>
<dbReference type="Pfam" id="PF14492">
    <property type="entry name" value="EFG_III"/>
    <property type="match status" value="1"/>
</dbReference>
<dbReference type="InterPro" id="IPR000640">
    <property type="entry name" value="EFG_V-like"/>
</dbReference>
<evidence type="ECO:0000256" key="6">
    <source>
        <dbReference type="ARBA" id="ARBA00023134"/>
    </source>
</evidence>
<dbReference type="RefSeq" id="WP_106164971.1">
    <property type="nucleotide sequence ID" value="NZ_CP136704.1"/>
</dbReference>
<dbReference type="SUPFAM" id="SSF54211">
    <property type="entry name" value="Ribosomal protein S5 domain 2-like"/>
    <property type="match status" value="1"/>
</dbReference>
<dbReference type="InterPro" id="IPR004540">
    <property type="entry name" value="Transl_elong_EFG/EF2"/>
</dbReference>
<dbReference type="HAMAP" id="MF_00054_B">
    <property type="entry name" value="EF_G_EF_2_B"/>
    <property type="match status" value="1"/>
</dbReference>
<evidence type="ECO:0000256" key="5">
    <source>
        <dbReference type="ARBA" id="ARBA00022917"/>
    </source>
</evidence>
<dbReference type="Pfam" id="PF03764">
    <property type="entry name" value="EFG_IV"/>
    <property type="match status" value="1"/>
</dbReference>
<dbReference type="Pfam" id="PF22042">
    <property type="entry name" value="EF-G_D2"/>
    <property type="match status" value="1"/>
</dbReference>
<evidence type="ECO:0000256" key="1">
    <source>
        <dbReference type="ARBA" id="ARBA00005870"/>
    </source>
</evidence>
<evidence type="ECO:0000313" key="10">
    <source>
        <dbReference type="EMBL" id="PRZ45816.1"/>
    </source>
</evidence>
<dbReference type="CDD" id="cd01886">
    <property type="entry name" value="EF-G"/>
    <property type="match status" value="1"/>
</dbReference>
<evidence type="ECO:0000256" key="3">
    <source>
        <dbReference type="ARBA" id="ARBA00022741"/>
    </source>
</evidence>
<dbReference type="InterPro" id="IPR014721">
    <property type="entry name" value="Ribsml_uS5_D2-typ_fold_subgr"/>
</dbReference>
<dbReference type="PROSITE" id="PS51722">
    <property type="entry name" value="G_TR_2"/>
    <property type="match status" value="1"/>
</dbReference>
<keyword evidence="13" id="KW-1185">Reference proteome</keyword>
<dbReference type="InterPro" id="IPR027417">
    <property type="entry name" value="P-loop_NTPase"/>
</dbReference>
<dbReference type="Pfam" id="PF00009">
    <property type="entry name" value="GTP_EFTU"/>
    <property type="match status" value="1"/>
</dbReference>
<dbReference type="PROSITE" id="PS00301">
    <property type="entry name" value="G_TR_1"/>
    <property type="match status" value="1"/>
</dbReference>
<dbReference type="InterPro" id="IPR053905">
    <property type="entry name" value="EF-G-like_DII"/>
</dbReference>
<name>A0A2T1AB44_TRISK</name>
<dbReference type="NCBIfam" id="NF009381">
    <property type="entry name" value="PRK12740.1-5"/>
    <property type="match status" value="1"/>
</dbReference>
<keyword evidence="4 8" id="KW-0251">Elongation factor</keyword>
<keyword evidence="3 8" id="KW-0547">Nucleotide-binding</keyword>
<dbReference type="PANTHER" id="PTHR43261:SF1">
    <property type="entry name" value="RIBOSOME-RELEASING FACTOR 2, MITOCHONDRIAL"/>
    <property type="match status" value="1"/>
</dbReference>
<dbReference type="GO" id="GO:0005525">
    <property type="term" value="F:GTP binding"/>
    <property type="evidence" value="ECO:0007669"/>
    <property type="project" value="UniProtKB-UniRule"/>
</dbReference>
<dbReference type="EMBL" id="PVUF01000013">
    <property type="protein sequence ID" value="PRZ45816.1"/>
    <property type="molecule type" value="Genomic_DNA"/>
</dbReference>
<dbReference type="OrthoDB" id="9802948at2"/>
<dbReference type="InterPro" id="IPR005517">
    <property type="entry name" value="Transl_elong_EFG/EF2_IV"/>
</dbReference>
<dbReference type="SMART" id="SM00889">
    <property type="entry name" value="EFG_IV"/>
    <property type="match status" value="1"/>
</dbReference>
<dbReference type="Gene3D" id="3.30.70.240">
    <property type="match status" value="1"/>
</dbReference>
<evidence type="ECO:0000256" key="4">
    <source>
        <dbReference type="ARBA" id="ARBA00022768"/>
    </source>
</evidence>
<dbReference type="AlphaFoldDB" id="A0A2T1AB44"/>
<dbReference type="Gene3D" id="3.30.70.870">
    <property type="entry name" value="Elongation Factor G (Translational Gtpase), domain 3"/>
    <property type="match status" value="1"/>
</dbReference>
<dbReference type="GO" id="GO:0097216">
    <property type="term" value="F:guanosine tetraphosphate binding"/>
    <property type="evidence" value="ECO:0007669"/>
    <property type="project" value="UniProtKB-ARBA"/>
</dbReference>
<dbReference type="InterPro" id="IPR000795">
    <property type="entry name" value="T_Tr_GTP-bd_dom"/>
</dbReference>
<evidence type="ECO:0000256" key="8">
    <source>
        <dbReference type="HAMAP-Rule" id="MF_00054"/>
    </source>
</evidence>
<dbReference type="GO" id="GO:0003746">
    <property type="term" value="F:translation elongation factor activity"/>
    <property type="evidence" value="ECO:0007669"/>
    <property type="project" value="UniProtKB-UniRule"/>
</dbReference>
<dbReference type="FunFam" id="3.30.230.10:FF:000003">
    <property type="entry name" value="Elongation factor G"/>
    <property type="match status" value="1"/>
</dbReference>
<dbReference type="SUPFAM" id="SSF50447">
    <property type="entry name" value="Translation proteins"/>
    <property type="match status" value="1"/>
</dbReference>
<comment type="similarity">
    <text evidence="1 8">Belongs to the TRAFAC class translation factor GTPase superfamily. Classic translation factor GTPase family. EF-G/EF-2 subfamily.</text>
</comment>
<dbReference type="PRINTS" id="PR00315">
    <property type="entry name" value="ELONGATNFCT"/>
</dbReference>
<keyword evidence="5 8" id="KW-0648">Protein biosynthesis</keyword>
<dbReference type="GO" id="GO:0032790">
    <property type="term" value="P:ribosome disassembly"/>
    <property type="evidence" value="ECO:0007669"/>
    <property type="project" value="TreeGrafter"/>
</dbReference>
<protein>
    <recommendedName>
        <fullName evidence="2 8">Elongation factor G</fullName>
        <shortName evidence="8">EF-G</shortName>
    </recommendedName>
</protein>
<evidence type="ECO:0000256" key="7">
    <source>
        <dbReference type="ARBA" id="ARBA00024731"/>
    </source>
</evidence>
<dbReference type="SUPFAM" id="SSF52540">
    <property type="entry name" value="P-loop containing nucleoside triphosphate hydrolases"/>
    <property type="match status" value="1"/>
</dbReference>
<evidence type="ECO:0000313" key="11">
    <source>
        <dbReference type="EMBL" id="WOI32137.1"/>
    </source>
</evidence>
<evidence type="ECO:0000259" key="9">
    <source>
        <dbReference type="PROSITE" id="PS51722"/>
    </source>
</evidence>
<dbReference type="Gene3D" id="3.30.230.10">
    <property type="match status" value="1"/>
</dbReference>
<dbReference type="GO" id="GO:0003924">
    <property type="term" value="F:GTPase activity"/>
    <property type="evidence" value="ECO:0007669"/>
    <property type="project" value="InterPro"/>
</dbReference>
<evidence type="ECO:0000313" key="13">
    <source>
        <dbReference type="Proteomes" id="UP001302666"/>
    </source>
</evidence>
<organism evidence="10 12">
    <name type="scientific">Tritonibacter scottomollicae</name>
    <name type="common">Epibacterium scottomollicae</name>
    <dbReference type="NCBI Taxonomy" id="483013"/>
    <lineage>
        <taxon>Bacteria</taxon>
        <taxon>Pseudomonadati</taxon>
        <taxon>Pseudomonadota</taxon>
        <taxon>Alphaproteobacteria</taxon>
        <taxon>Rhodobacterales</taxon>
        <taxon>Paracoccaceae</taxon>
        <taxon>Tritonibacter</taxon>
    </lineage>
</organism>
<keyword evidence="6 8" id="KW-0342">GTP-binding</keyword>
<evidence type="ECO:0000313" key="12">
    <source>
        <dbReference type="Proteomes" id="UP000237718"/>
    </source>
</evidence>
<dbReference type="SMART" id="SM00838">
    <property type="entry name" value="EFG_C"/>
    <property type="match status" value="1"/>
</dbReference>
<feature type="binding site" evidence="8">
    <location>
        <begin position="92"/>
        <end position="96"/>
    </location>
    <ligand>
        <name>GTP</name>
        <dbReference type="ChEBI" id="CHEBI:37565"/>
    </ligand>
</feature>
<dbReference type="PANTHER" id="PTHR43261">
    <property type="entry name" value="TRANSLATION ELONGATION FACTOR G-RELATED"/>
    <property type="match status" value="1"/>
</dbReference>
<dbReference type="EMBL" id="CP136704">
    <property type="protein sequence ID" value="WOI32137.1"/>
    <property type="molecule type" value="Genomic_DNA"/>
</dbReference>
<dbReference type="InterPro" id="IPR035649">
    <property type="entry name" value="EFG_V"/>
</dbReference>
<dbReference type="Pfam" id="PF00679">
    <property type="entry name" value="EFG_C"/>
    <property type="match status" value="1"/>
</dbReference>
<dbReference type="NCBIfam" id="TIGR00484">
    <property type="entry name" value="EF-G"/>
    <property type="match status" value="1"/>
</dbReference>
<sequence length="706" mass="77801">MARDYPLDRYRNFGIMAHIDAGKTTCSERILFYTGKSHNLGEVHDGAATMDWMEQEQERGITITSAATTTFWERTENGTEPDSEKHRLNIIDTPGHVDFTIEVERSLAVLDGAVCVLDANAGVEPQTETVWRQADRYKVPRMVFVNKMDKIGADFFNCVNMIEDRTGARAVPVGIPIGAETELEGLLDLVTMEEWLWQGEDLGASWIKAPIRESLQDMANEWRGKMIEAAVEMDDAAMENYLMDGAEPDVATLRDLLRKGTLAMAFVPVLGGSAFKNKGVQPLLNAVIDYLPSPLDVVDYMGFKPGDETETRDIPRRADDSMAFSGLAFKIMNDPFVGSLTFTRIYSGVLNKGDSILNATKGKKERIGRMMMMHSNNREEIEEAFAGDIIALAGLKDTTTGDTLCDPKEPVVLETMTFPDPVIEIAVEPKTKGDQEKMSQGLARLAAEDPSFRVETDLESGQTIMKGMGELHLDILVDRLKREFKVEANIGAPQVAYRETIGHEVEHTYTHKKQSGGSGQFAEVKMIISPTEAGEGFSFESRIVGGSVPKEYIPGVEKGITSVMDSGPLAGFPVIDFKVALIDGKFHDVDSSVLAFEIAARMAMREGMRKAGAKLLEPIMKVEVITPEEYTGSIIGDLTSRRGQVSGQEPRGNAIALDANVPLANMFGYINTLRSMSSGRAQFTMQFSHYDPVPQNISDEIQAKYA</sequence>
<reference evidence="11 13" key="2">
    <citation type="submission" date="2023-10" db="EMBL/GenBank/DDBJ databases">
        <title>Eight complete genome sequences of bacteria isolated from laboratory stock of Giant Kelp gametophytes.</title>
        <authorList>
            <person name="Tolentino B."/>
            <person name="Nuzhdin S."/>
        </authorList>
    </citation>
    <scope>NUCLEOTIDE SEQUENCE [LARGE SCALE GENOMIC DNA]</scope>
    <source>
        <strain evidence="11 13">LC.270.F.C4</strain>
    </source>
</reference>
<comment type="subcellular location">
    <subcellularLocation>
        <location evidence="8">Cytoplasm</location>
    </subcellularLocation>
</comment>
<dbReference type="InterPro" id="IPR005225">
    <property type="entry name" value="Small_GTP-bd"/>
</dbReference>
<dbReference type="Proteomes" id="UP001302666">
    <property type="component" value="Chromosome"/>
</dbReference>
<comment type="function">
    <text evidence="7 8">Catalyzes the GTP-dependent ribosomal translocation step during translation elongation. During this step, the ribosome changes from the pre-translocational (PRE) to the post-translocational (POST) state as the newly formed A-site-bound peptidyl-tRNA and P-site-bound deacylated tRNA move to the P and E sites, respectively. Catalyzes the coordinated movement of the two tRNA molecules, the mRNA and conformational changes in the ribosome.</text>
</comment>
<reference evidence="10 12" key="1">
    <citation type="submission" date="2018-03" db="EMBL/GenBank/DDBJ databases">
        <title>Genomic Encyclopedia of Archaeal and Bacterial Type Strains, Phase II (KMG-II): from individual species to whole genera.</title>
        <authorList>
            <person name="Goeker M."/>
        </authorList>
    </citation>
    <scope>NUCLEOTIDE SEQUENCE [LARGE SCALE GENOMIC DNA]</scope>
    <source>
        <strain evidence="10 12">DSM 25328</strain>
    </source>
</reference>
<dbReference type="SUPFAM" id="SSF54980">
    <property type="entry name" value="EF-G C-terminal domain-like"/>
    <property type="match status" value="2"/>
</dbReference>
<dbReference type="Gene3D" id="2.40.30.10">
    <property type="entry name" value="Translation factors"/>
    <property type="match status" value="1"/>
</dbReference>
<dbReference type="CDD" id="cd01434">
    <property type="entry name" value="EFG_mtEFG1_IV"/>
    <property type="match status" value="1"/>
</dbReference>
<keyword evidence="8" id="KW-0963">Cytoplasm</keyword>
<dbReference type="Proteomes" id="UP000237718">
    <property type="component" value="Unassembled WGS sequence"/>
</dbReference>
<dbReference type="CDD" id="cd04088">
    <property type="entry name" value="EFG_mtEFG_II"/>
    <property type="match status" value="1"/>
</dbReference>
<evidence type="ECO:0000256" key="2">
    <source>
        <dbReference type="ARBA" id="ARBA00017872"/>
    </source>
</evidence>
<dbReference type="FunFam" id="3.30.70.240:FF:000001">
    <property type="entry name" value="Elongation factor G"/>
    <property type="match status" value="1"/>
</dbReference>